<dbReference type="SUPFAM" id="SSF52499">
    <property type="entry name" value="Isochorismatase-like hydrolases"/>
    <property type="match status" value="1"/>
</dbReference>
<comment type="similarity">
    <text evidence="1">Belongs to the isochorismatase family.</text>
</comment>
<gene>
    <name evidence="3" type="ORF">EGYM00163_LOCUS17944</name>
</gene>
<dbReference type="CDD" id="cd22961">
    <property type="entry name" value="DD_TEX55-like"/>
    <property type="match status" value="1"/>
</dbReference>
<dbReference type="PANTHER" id="PTHR11080:SF2">
    <property type="entry name" value="LD05707P"/>
    <property type="match status" value="1"/>
</dbReference>
<dbReference type="Gene3D" id="3.40.50.850">
    <property type="entry name" value="Isochorismatase-like"/>
    <property type="match status" value="1"/>
</dbReference>
<dbReference type="EMBL" id="HBJA01050669">
    <property type="protein sequence ID" value="CAE0806816.1"/>
    <property type="molecule type" value="Transcribed_RNA"/>
</dbReference>
<dbReference type="AlphaFoldDB" id="A0A7S4CUH3"/>
<protein>
    <recommendedName>
        <fullName evidence="4">Isochorismatase-like domain-containing protein</fullName>
    </recommendedName>
</protein>
<dbReference type="InterPro" id="IPR036380">
    <property type="entry name" value="Isochorismatase-like_sf"/>
</dbReference>
<dbReference type="InterPro" id="IPR052347">
    <property type="entry name" value="Isochorismatase_Nicotinamidase"/>
</dbReference>
<reference evidence="3" key="1">
    <citation type="submission" date="2021-01" db="EMBL/GenBank/DDBJ databases">
        <authorList>
            <person name="Corre E."/>
            <person name="Pelletier E."/>
            <person name="Niang G."/>
            <person name="Scheremetjew M."/>
            <person name="Finn R."/>
            <person name="Kale V."/>
            <person name="Holt S."/>
            <person name="Cochrane G."/>
            <person name="Meng A."/>
            <person name="Brown T."/>
            <person name="Cohen L."/>
        </authorList>
    </citation>
    <scope>NUCLEOTIDE SEQUENCE</scope>
    <source>
        <strain evidence="3">CCMP1594</strain>
    </source>
</reference>
<evidence type="ECO:0000256" key="1">
    <source>
        <dbReference type="ARBA" id="ARBA00006336"/>
    </source>
</evidence>
<name>A0A7S4CUH3_9EUGL</name>
<proteinExistence type="inferred from homology"/>
<dbReference type="PANTHER" id="PTHR11080">
    <property type="entry name" value="PYRAZINAMIDASE/NICOTINAMIDASE"/>
    <property type="match status" value="1"/>
</dbReference>
<evidence type="ECO:0000313" key="3">
    <source>
        <dbReference type="EMBL" id="CAE0806816.1"/>
    </source>
</evidence>
<sequence>MSTDDRVEWLSKHDIPVIVNGLVEKLLAARPNDPKEFMAKLLTETTHHHDAMASGQFARTTGANGGTLLLVIDPQNDFHPGGSLAIEGADEDAGRVADFIREHAKSIDEIVVTLDTHQRMHIAHGVFWVDPQGKHPDPFTIISAEDIEKGKWKTTIPEYQGIAANYAKQLEARGKYKICIWPEHCIVGTSGHNVRKPIIDAISTWVDATLKEVRWVTKAESIFTEMYSGLQAEVPTEDRRTQLNTNLVDFIKGFSRVLVCGEALSHCVNFTVRDLMRYYEEGHHKVTVLTDCSTSVAGFENEGQQFLKDMEALGVRLMTSKEAGALLKQ</sequence>
<accession>A0A7S4CUH3</accession>
<evidence type="ECO:0000256" key="2">
    <source>
        <dbReference type="ARBA" id="ARBA00022801"/>
    </source>
</evidence>
<dbReference type="GO" id="GO:0016787">
    <property type="term" value="F:hydrolase activity"/>
    <property type="evidence" value="ECO:0007669"/>
    <property type="project" value="UniProtKB-KW"/>
</dbReference>
<keyword evidence="2" id="KW-0378">Hydrolase</keyword>
<evidence type="ECO:0008006" key="4">
    <source>
        <dbReference type="Google" id="ProtNLM"/>
    </source>
</evidence>
<organism evidence="3">
    <name type="scientific">Eutreptiella gymnastica</name>
    <dbReference type="NCBI Taxonomy" id="73025"/>
    <lineage>
        <taxon>Eukaryota</taxon>
        <taxon>Discoba</taxon>
        <taxon>Euglenozoa</taxon>
        <taxon>Euglenida</taxon>
        <taxon>Spirocuta</taxon>
        <taxon>Euglenophyceae</taxon>
        <taxon>Eutreptiales</taxon>
        <taxon>Eutreptiaceae</taxon>
        <taxon>Eutreptiella</taxon>
    </lineage>
</organism>